<dbReference type="EMBL" id="JBBMFA010000100">
    <property type="protein sequence ID" value="MEQ2520962.1"/>
    <property type="molecule type" value="Genomic_DNA"/>
</dbReference>
<gene>
    <name evidence="5" type="primary">rqcH</name>
    <name evidence="7" type="ORF">WMO24_11060</name>
</gene>
<evidence type="ECO:0000256" key="5">
    <source>
        <dbReference type="HAMAP-Rule" id="MF_00844"/>
    </source>
</evidence>
<dbReference type="Proteomes" id="UP001477672">
    <property type="component" value="Unassembled WGS sequence"/>
</dbReference>
<comment type="caution">
    <text evidence="7">The sequence shown here is derived from an EMBL/GenBank/DDBJ whole genome shotgun (WGS) entry which is preliminary data.</text>
</comment>
<keyword evidence="3 5" id="KW-0694">RNA-binding</keyword>
<dbReference type="InterPro" id="IPR008532">
    <property type="entry name" value="NFACT_RNA-bd"/>
</dbReference>
<keyword evidence="4 5" id="KW-0648">Protein biosynthesis</keyword>
<evidence type="ECO:0000259" key="6">
    <source>
        <dbReference type="Pfam" id="PF05670"/>
    </source>
</evidence>
<evidence type="ECO:0000313" key="7">
    <source>
        <dbReference type="EMBL" id="MEQ2520962.1"/>
    </source>
</evidence>
<organism evidence="7 8">
    <name type="scientific">Ruthenibacterium intestinale</name>
    <dbReference type="NCBI Taxonomy" id="3133163"/>
    <lineage>
        <taxon>Bacteria</taxon>
        <taxon>Bacillati</taxon>
        <taxon>Bacillota</taxon>
        <taxon>Clostridia</taxon>
        <taxon>Eubacteriales</taxon>
        <taxon>Oscillospiraceae</taxon>
        <taxon>Ruthenibacterium</taxon>
    </lineage>
</organism>
<accession>A0ABV1GGH9</accession>
<evidence type="ECO:0000313" key="8">
    <source>
        <dbReference type="Proteomes" id="UP001477672"/>
    </source>
</evidence>
<sequence>MALDAATLSLTGRELDARLKDARIDKIFEPTRDEVVLNLRTRTENFRLFLSARSGSARACITQETFENPAVPPSFCMLLRKHFTGGRLLCVRGIPDERILFFDFQCTNEMGDTVINTIAAELMGRYSNLVLIQKENKANPAQEGKIIDALKRVDFEDSEVRQLLPGLLYQLPPKPVKASFLDTSAVGVVAAVTQKELPVAQALIKVTGGVGPVVCREAAYRAFGPDEKIGTELNEEEKMALVKTIEQIQTLYRQGGSPCAVLVDGRPVEFSFLPLTQYGTQAEHKTYASYSALLEGYYAEKDKAERLRQKSRELAKTVHNLYERAVRKAAARREEQAQSEASDQLRIYGELLSANLWAIQKGARQVTVTNYYDGTDVTIPLDVRLSPSANAQKYFKDYKKKQTAARMLKDLIAQSDAEIAYLETVRYEVEAAQGEAALGEIRLELKNQGYLKYYKLRDKKQKPADFLRYRSGDGFEILVGRNNTQNDRLTLKTARGRDWWFHVKNAPGSHVVVLSEGKEVPDRTKTEAAMLAVVHSSQSAGAKVAVDYTQVRNVWKANGAKPGMVLYDTYETTYITVEEQALPAAVK</sequence>
<evidence type="ECO:0000256" key="4">
    <source>
        <dbReference type="ARBA" id="ARBA00022917"/>
    </source>
</evidence>
<dbReference type="HAMAP" id="MF_00844_B">
    <property type="entry name" value="RqcH_B"/>
    <property type="match status" value="1"/>
</dbReference>
<keyword evidence="8" id="KW-1185">Reference proteome</keyword>
<dbReference type="Gene3D" id="2.30.310.10">
    <property type="entry name" value="ibrinogen binding protein from staphylococcus aureus domain"/>
    <property type="match status" value="1"/>
</dbReference>
<name>A0ABV1GGH9_9FIRM</name>
<dbReference type="Pfam" id="PF05670">
    <property type="entry name" value="NFACT-R_1"/>
    <property type="match status" value="1"/>
</dbReference>
<evidence type="ECO:0000256" key="1">
    <source>
        <dbReference type="ARBA" id="ARBA00022555"/>
    </source>
</evidence>
<comment type="similarity">
    <text evidence="5">Belongs to the NEMF family.</text>
</comment>
<comment type="function">
    <text evidence="5">Key component of the ribosome quality control system (RQC), a ribosome-associated complex that mediates the extraction of incompletely synthesized nascent chains from stalled ribosomes and their subsequent degradation. RqcH recruits Ala-charged tRNA, and with RqcP directs the elongation of stalled nascent chains on 50S ribosomal subunits, leading to non-templated C-terminal alanine extensions (Ala tail). The Ala tail promotes nascent chain degradation. May add between 1 and at least 8 Ala residues. Binds to stalled 50S ribosomal subunits.</text>
</comment>
<feature type="domain" description="NFACT RNA-binding" evidence="6">
    <location>
        <begin position="466"/>
        <end position="560"/>
    </location>
</feature>
<dbReference type="InterPro" id="IPR043682">
    <property type="entry name" value="RqcH_bacterial"/>
</dbReference>
<proteinExistence type="inferred from homology"/>
<comment type="subunit">
    <text evidence="5">Associates with stalled 50S ribosomal subunits. Binds to RqcP.</text>
</comment>
<reference evidence="7 8" key="1">
    <citation type="submission" date="2024-03" db="EMBL/GenBank/DDBJ databases">
        <title>Human intestinal bacterial collection.</title>
        <authorList>
            <person name="Pauvert C."/>
            <person name="Hitch T.C.A."/>
            <person name="Clavel T."/>
        </authorList>
    </citation>
    <scope>NUCLEOTIDE SEQUENCE [LARGE SCALE GENOMIC DNA]</scope>
    <source>
        <strain evidence="7 8">CLA-JM-H11</strain>
    </source>
</reference>
<evidence type="ECO:0000256" key="3">
    <source>
        <dbReference type="ARBA" id="ARBA00022884"/>
    </source>
</evidence>
<dbReference type="InterPro" id="IPR051608">
    <property type="entry name" value="RQC_Subunit_NEMF"/>
</dbReference>
<dbReference type="PANTHER" id="PTHR15239">
    <property type="entry name" value="NUCLEAR EXPORT MEDIATOR FACTOR NEMF"/>
    <property type="match status" value="1"/>
</dbReference>
<dbReference type="Pfam" id="PF05833">
    <property type="entry name" value="NFACT_N"/>
    <property type="match status" value="1"/>
</dbReference>
<keyword evidence="2 5" id="KW-0699">rRNA-binding</keyword>
<dbReference type="PANTHER" id="PTHR15239:SF6">
    <property type="entry name" value="RIBOSOME QUALITY CONTROL COMPLEX SUBUNIT NEMF"/>
    <property type="match status" value="1"/>
</dbReference>
<evidence type="ECO:0000256" key="2">
    <source>
        <dbReference type="ARBA" id="ARBA00022730"/>
    </source>
</evidence>
<dbReference type="RefSeq" id="WP_349216502.1">
    <property type="nucleotide sequence ID" value="NZ_JBBMFA010000100.1"/>
</dbReference>
<protein>
    <recommendedName>
        <fullName evidence="5">Rqc2 homolog RqcH</fullName>
        <shortName evidence="5">RqcH</shortName>
    </recommendedName>
</protein>
<keyword evidence="1 5" id="KW-0820">tRNA-binding</keyword>